<reference evidence="14" key="1">
    <citation type="journal article" date="2015" name="Proc. Natl. Acad. Sci. U.S.A.">
        <title>Genome sequencing of adzuki bean (Vigna angularis) provides insight into high starch and low fat accumulation and domestication.</title>
        <authorList>
            <person name="Yang K."/>
            <person name="Tian Z."/>
            <person name="Chen C."/>
            <person name="Luo L."/>
            <person name="Zhao B."/>
            <person name="Wang Z."/>
            <person name="Yu L."/>
            <person name="Li Y."/>
            <person name="Sun Y."/>
            <person name="Li W."/>
            <person name="Chen Y."/>
            <person name="Li Y."/>
            <person name="Zhang Y."/>
            <person name="Ai D."/>
            <person name="Zhao J."/>
            <person name="Shang C."/>
            <person name="Ma Y."/>
            <person name="Wu B."/>
            <person name="Wang M."/>
            <person name="Gao L."/>
            <person name="Sun D."/>
            <person name="Zhang P."/>
            <person name="Guo F."/>
            <person name="Wang W."/>
            <person name="Li Y."/>
            <person name="Wang J."/>
            <person name="Varshney R.K."/>
            <person name="Wang J."/>
            <person name="Ling H.Q."/>
            <person name="Wan P."/>
        </authorList>
    </citation>
    <scope>NUCLEOTIDE SEQUENCE</scope>
    <source>
        <strain evidence="14">cv. Jingnong 6</strain>
    </source>
</reference>
<dbReference type="GO" id="GO:0004674">
    <property type="term" value="F:protein serine/threonine kinase activity"/>
    <property type="evidence" value="ECO:0007669"/>
    <property type="project" value="UniProtKB-KW"/>
</dbReference>
<dbReference type="GO" id="GO:0005886">
    <property type="term" value="C:plasma membrane"/>
    <property type="evidence" value="ECO:0007669"/>
    <property type="project" value="UniProtKB-SubCell"/>
</dbReference>
<evidence type="ECO:0000256" key="10">
    <source>
        <dbReference type="PROSITE-ProRule" id="PRU10141"/>
    </source>
</evidence>
<dbReference type="InterPro" id="IPR017441">
    <property type="entry name" value="Protein_kinase_ATP_BS"/>
</dbReference>
<feature type="compositionally biased region" description="Polar residues" evidence="11">
    <location>
        <begin position="518"/>
        <end position="533"/>
    </location>
</feature>
<evidence type="ECO:0000256" key="4">
    <source>
        <dbReference type="ARBA" id="ARBA00022527"/>
    </source>
</evidence>
<evidence type="ECO:0000256" key="2">
    <source>
        <dbReference type="ARBA" id="ARBA00012513"/>
    </source>
</evidence>
<keyword evidence="7" id="KW-0418">Kinase</keyword>
<dbReference type="EC" id="2.7.11.1" evidence="2"/>
<dbReference type="Proteomes" id="UP000053144">
    <property type="component" value="Chromosome 10"/>
</dbReference>
<dbReference type="InterPro" id="IPR000719">
    <property type="entry name" value="Prot_kinase_dom"/>
</dbReference>
<dbReference type="STRING" id="3914.A0A0L9VMV9"/>
<dbReference type="PROSITE" id="PS50011">
    <property type="entry name" value="PROTEIN_KINASE_DOM"/>
    <property type="match status" value="1"/>
</dbReference>
<dbReference type="PROSITE" id="PS00107">
    <property type="entry name" value="PROTEIN_KINASE_ATP"/>
    <property type="match status" value="1"/>
</dbReference>
<dbReference type="FunFam" id="1.10.510.10:FF:000258">
    <property type="entry name" value="Probable serine/threonine-protein kinase PBL8"/>
    <property type="match status" value="1"/>
</dbReference>
<keyword evidence="9 10" id="KW-0067">ATP-binding</keyword>
<evidence type="ECO:0000256" key="7">
    <source>
        <dbReference type="ARBA" id="ARBA00022777"/>
    </source>
</evidence>
<feature type="region of interest" description="Disordered" evidence="11">
    <location>
        <begin position="501"/>
        <end position="552"/>
    </location>
</feature>
<dbReference type="Gramene" id="KOM56390">
    <property type="protein sequence ID" value="KOM56390"/>
    <property type="gene ID" value="LR48_Vigan10g228200"/>
</dbReference>
<dbReference type="InterPro" id="IPR001245">
    <property type="entry name" value="Ser-Thr/Tyr_kinase_cat_dom"/>
</dbReference>
<evidence type="ECO:0000313" key="14">
    <source>
        <dbReference type="Proteomes" id="UP000053144"/>
    </source>
</evidence>
<sequence length="552" mass="61111">MGLGAENGKVVEPWAVCKSKGRKKKKGDEEVEGAGSGCWLRLRFIGSCISSRSKVDTSVSGSGTSTHYGNHYCLLARVGTDIAVVVLVLVMICLEFPSITAVNYIFNPKRYDSAYVSFINRMFSLPTTICDFLVQTESKSTNDTSRDQPTAPAVSSTTTSNAESNSSTSKLEEELKIASRLRKFSFNDLKLATRNFRPESFLGEGGFGCVFKGWIEENGTAPVKPGTGLTVAVKTLNHDGLQGHKEWLAEVNFLGDLVHPNLVKLVGYCIEDDQRLLVYEFMPRGSLENHLFRRSLPLPWSIRMKIALGAAKGLAFLHEEADRPVIYRDFKTSNILLDAEYNAKLSDFGLAKDGPEGDKTHVSTRVMGTYGYAAPEYVMTGHLTSKSDVYSFGVVLLEMLTGRRSMDKHRPNGEHNLVEWARPHLGERRRFYKLIDPRLEGHFSVKGAQKAAQLAAHCLCRDPKARPLMSEVVEALKPLPNLKDMASSSYYYQTMQADRIGASPNTRNGRTQGALLSRNGQQQRSLSIPNGTYASPYHHQFPQPSPKTNGKA</sequence>
<organism evidence="13 14">
    <name type="scientific">Phaseolus angularis</name>
    <name type="common">Azuki bean</name>
    <name type="synonym">Vigna angularis</name>
    <dbReference type="NCBI Taxonomy" id="3914"/>
    <lineage>
        <taxon>Eukaryota</taxon>
        <taxon>Viridiplantae</taxon>
        <taxon>Streptophyta</taxon>
        <taxon>Embryophyta</taxon>
        <taxon>Tracheophyta</taxon>
        <taxon>Spermatophyta</taxon>
        <taxon>Magnoliopsida</taxon>
        <taxon>eudicotyledons</taxon>
        <taxon>Gunneridae</taxon>
        <taxon>Pentapetalae</taxon>
        <taxon>rosids</taxon>
        <taxon>fabids</taxon>
        <taxon>Fabales</taxon>
        <taxon>Fabaceae</taxon>
        <taxon>Papilionoideae</taxon>
        <taxon>50 kb inversion clade</taxon>
        <taxon>NPAAA clade</taxon>
        <taxon>indigoferoid/millettioid clade</taxon>
        <taxon>Phaseoleae</taxon>
        <taxon>Vigna</taxon>
    </lineage>
</organism>
<evidence type="ECO:0000256" key="11">
    <source>
        <dbReference type="SAM" id="MobiDB-lite"/>
    </source>
</evidence>
<dbReference type="GO" id="GO:0006952">
    <property type="term" value="P:defense response"/>
    <property type="evidence" value="ECO:0007669"/>
    <property type="project" value="UniProtKB-KW"/>
</dbReference>
<dbReference type="CDD" id="cd14066">
    <property type="entry name" value="STKc_IRAK"/>
    <property type="match status" value="1"/>
</dbReference>
<evidence type="ECO:0000313" key="13">
    <source>
        <dbReference type="EMBL" id="KOM56390.1"/>
    </source>
</evidence>
<gene>
    <name evidence="13" type="ORF">LR48_Vigan10g228200</name>
</gene>
<dbReference type="InterPro" id="IPR008271">
    <property type="entry name" value="Ser/Thr_kinase_AS"/>
</dbReference>
<evidence type="ECO:0000256" key="6">
    <source>
        <dbReference type="ARBA" id="ARBA00022741"/>
    </source>
</evidence>
<feature type="compositionally biased region" description="Low complexity" evidence="11">
    <location>
        <begin position="155"/>
        <end position="169"/>
    </location>
</feature>
<comment type="subcellular location">
    <subcellularLocation>
        <location evidence="1">Cell membrane</location>
    </subcellularLocation>
</comment>
<dbReference type="SUPFAM" id="SSF56112">
    <property type="entry name" value="Protein kinase-like (PK-like)"/>
    <property type="match status" value="1"/>
</dbReference>
<dbReference type="Gene3D" id="3.30.200.20">
    <property type="entry name" value="Phosphorylase Kinase, domain 1"/>
    <property type="match status" value="1"/>
</dbReference>
<evidence type="ECO:0000256" key="8">
    <source>
        <dbReference type="ARBA" id="ARBA00022821"/>
    </source>
</evidence>
<dbReference type="InterPro" id="IPR011009">
    <property type="entry name" value="Kinase-like_dom_sf"/>
</dbReference>
<evidence type="ECO:0000256" key="1">
    <source>
        <dbReference type="ARBA" id="ARBA00004236"/>
    </source>
</evidence>
<feature type="domain" description="Protein kinase" evidence="12">
    <location>
        <begin position="196"/>
        <end position="482"/>
    </location>
</feature>
<keyword evidence="4" id="KW-0723">Serine/threonine-protein kinase</keyword>
<dbReference type="FunFam" id="3.30.200.20:FF:000228">
    <property type="entry name" value="Serine/threonine-protein kinase BIK1"/>
    <property type="match status" value="1"/>
</dbReference>
<dbReference type="Pfam" id="PF07714">
    <property type="entry name" value="PK_Tyr_Ser-Thr"/>
    <property type="match status" value="1"/>
</dbReference>
<dbReference type="AlphaFoldDB" id="A0A0L9VMV9"/>
<keyword evidence="3" id="KW-1003">Cell membrane</keyword>
<feature type="binding site" evidence="10">
    <location>
        <position position="234"/>
    </location>
    <ligand>
        <name>ATP</name>
        <dbReference type="ChEBI" id="CHEBI:30616"/>
    </ligand>
</feature>
<dbReference type="OMA" id="TSTHCEI"/>
<evidence type="ECO:0000256" key="3">
    <source>
        <dbReference type="ARBA" id="ARBA00022475"/>
    </source>
</evidence>
<keyword evidence="8" id="KW-0611">Plant defense</keyword>
<keyword evidence="3" id="KW-0472">Membrane</keyword>
<dbReference type="InterPro" id="IPR050823">
    <property type="entry name" value="Plant_Ser_Thr_Prot_Kinase"/>
</dbReference>
<feature type="region of interest" description="Disordered" evidence="11">
    <location>
        <begin position="140"/>
        <end position="169"/>
    </location>
</feature>
<evidence type="ECO:0000256" key="9">
    <source>
        <dbReference type="ARBA" id="ARBA00022840"/>
    </source>
</evidence>
<evidence type="ECO:0000256" key="5">
    <source>
        <dbReference type="ARBA" id="ARBA00022679"/>
    </source>
</evidence>
<proteinExistence type="predicted"/>
<protein>
    <recommendedName>
        <fullName evidence="2">non-specific serine/threonine protein kinase</fullName>
        <ecNumber evidence="2">2.7.11.1</ecNumber>
    </recommendedName>
</protein>
<accession>A0A0L9VMV9</accession>
<dbReference type="PROSITE" id="PS00108">
    <property type="entry name" value="PROTEIN_KINASE_ST"/>
    <property type="match status" value="1"/>
</dbReference>
<dbReference type="Gene3D" id="1.10.510.10">
    <property type="entry name" value="Transferase(Phosphotransferase) domain 1"/>
    <property type="match status" value="1"/>
</dbReference>
<dbReference type="GO" id="GO:0005524">
    <property type="term" value="F:ATP binding"/>
    <property type="evidence" value="ECO:0007669"/>
    <property type="project" value="UniProtKB-UniRule"/>
</dbReference>
<dbReference type="PANTHER" id="PTHR45621">
    <property type="entry name" value="OS01G0588500 PROTEIN-RELATED"/>
    <property type="match status" value="1"/>
</dbReference>
<evidence type="ECO:0000259" key="12">
    <source>
        <dbReference type="PROSITE" id="PS50011"/>
    </source>
</evidence>
<keyword evidence="6 10" id="KW-0547">Nucleotide-binding</keyword>
<keyword evidence="5" id="KW-0808">Transferase</keyword>
<name>A0A0L9VMV9_PHAAN</name>
<dbReference type="EMBL" id="CM003380">
    <property type="protein sequence ID" value="KOM56390.1"/>
    <property type="molecule type" value="Genomic_DNA"/>
</dbReference>